<dbReference type="EMBL" id="CP031165">
    <property type="protein sequence ID" value="AXV06294.1"/>
    <property type="molecule type" value="Genomic_DNA"/>
</dbReference>
<sequence length="779" mass="77945">MTGPTAAVVAAAAWVGALVGSWVGFGSLSLTWVAVGLAVVLVVVLVASGSTRGQSTPGHAAHEGAARRVRWTMVAAVITALVAGIGGASRAVSVVDGTLADRVTGDPTGTAPDMAVELDVVMAGDPQPGAFGGWWALAQLRTLSVPGDQPVGSRERVVLRSGAPTPPLGTPTRVSGLASPIDGDAAAWFARQGAAVEVRVVDLQATGAPPGWLAATTWLRERLRTVASDALDEARASLLTGLVTGDVRGQPTALADAVDAAGLSHLVAVSGSNVAMVVGGVLGACLLIGLGRRVGWGASLVTVWWFVVLVRAEPSVLRAALMASLVLVAALLGRLRDTGHLLSVAVLLAVLLDPLLAGRIGFVLSVAATVGVLVVTPRVRRILPGPEGLRTVLAATIGAQVAVAPVLLLFGGHVGVSALLANVVAVPAAAVGSVIGVGAALVATFAPGVAVLFGWLAGLPLAVVVWAAETFAGPVGQQVDRAAPWVLGIGLLGWLVVVAVRTGMVGRRTAGGASGAVATVAIVAVVVLGSPAGTLGEGVVLVALDVGQGDAVLVGDGAAGWMLVDGGPDPAALRQALRRHDVDALRLVVLSHPHDDHQRGLDGLFDDIDVGALVVGPLTPSTSEDPDGVVAQAEAAGVAVQLVHEGAGWRFGTTDVQVLSPPAGGIALDANESSVVLGLRVDGGASALLTGDTEAIAQMRLLAAPEVIDVDVLKVPHHGGDTNAEGFLSATTPEVAVISAGEDNPFGHPHPDVLADLVGVDVRRTDVAGDVVVPLHGGP</sequence>
<accession>A0A346XVP7</accession>
<comment type="subcellular location">
    <subcellularLocation>
        <location evidence="1">Cell membrane</location>
        <topology evidence="1">Multi-pass membrane protein</topology>
    </subcellularLocation>
</comment>
<gene>
    <name evidence="8" type="ORF">DVS28_a1602</name>
</gene>
<dbReference type="PANTHER" id="PTHR30619:SF1">
    <property type="entry name" value="RECOMBINATION PROTEIN 2"/>
    <property type="match status" value="1"/>
</dbReference>
<name>A0A346XVP7_9ACTN</name>
<dbReference type="KEGG" id="euz:DVS28_a1602"/>
<dbReference type="AlphaFoldDB" id="A0A346XVP7"/>
<keyword evidence="9" id="KW-1185">Reference proteome</keyword>
<dbReference type="Pfam" id="PF03772">
    <property type="entry name" value="Competence"/>
    <property type="match status" value="1"/>
</dbReference>
<evidence type="ECO:0000259" key="7">
    <source>
        <dbReference type="SMART" id="SM00849"/>
    </source>
</evidence>
<keyword evidence="4 6" id="KW-1133">Transmembrane helix</keyword>
<evidence type="ECO:0000313" key="9">
    <source>
        <dbReference type="Proteomes" id="UP000264006"/>
    </source>
</evidence>
<dbReference type="InterPro" id="IPR001279">
    <property type="entry name" value="Metallo-B-lactamas"/>
</dbReference>
<dbReference type="Pfam" id="PF00753">
    <property type="entry name" value="Lactamase_B"/>
    <property type="match status" value="1"/>
</dbReference>
<dbReference type="InterPro" id="IPR052159">
    <property type="entry name" value="Competence_DNA_uptake"/>
</dbReference>
<dbReference type="InterPro" id="IPR036866">
    <property type="entry name" value="RibonucZ/Hydroxyglut_hydro"/>
</dbReference>
<dbReference type="Proteomes" id="UP000264006">
    <property type="component" value="Chromosome"/>
</dbReference>
<evidence type="ECO:0000256" key="6">
    <source>
        <dbReference type="SAM" id="Phobius"/>
    </source>
</evidence>
<dbReference type="RefSeq" id="WP_114590974.1">
    <property type="nucleotide sequence ID" value="NZ_CP031165.1"/>
</dbReference>
<feature type="domain" description="Metallo-beta-lactamase" evidence="7">
    <location>
        <begin position="548"/>
        <end position="742"/>
    </location>
</feature>
<dbReference type="SMART" id="SM00849">
    <property type="entry name" value="Lactamase_B"/>
    <property type="match status" value="1"/>
</dbReference>
<evidence type="ECO:0000256" key="2">
    <source>
        <dbReference type="ARBA" id="ARBA00022475"/>
    </source>
</evidence>
<organism evidence="8 9">
    <name type="scientific">Euzebya pacifica</name>
    <dbReference type="NCBI Taxonomy" id="1608957"/>
    <lineage>
        <taxon>Bacteria</taxon>
        <taxon>Bacillati</taxon>
        <taxon>Actinomycetota</taxon>
        <taxon>Nitriliruptoria</taxon>
        <taxon>Euzebyales</taxon>
    </lineage>
</organism>
<keyword evidence="3 6" id="KW-0812">Transmembrane</keyword>
<dbReference type="SUPFAM" id="SSF56281">
    <property type="entry name" value="Metallo-hydrolase/oxidoreductase"/>
    <property type="match status" value="1"/>
</dbReference>
<dbReference type="Gene3D" id="3.60.15.10">
    <property type="entry name" value="Ribonuclease Z/Hydroxyacylglutathione hydrolase-like"/>
    <property type="match status" value="1"/>
</dbReference>
<feature type="transmembrane region" description="Helical" evidence="6">
    <location>
        <begin position="266"/>
        <end position="287"/>
    </location>
</feature>
<dbReference type="NCBIfam" id="TIGR00360">
    <property type="entry name" value="ComEC_N-term"/>
    <property type="match status" value="1"/>
</dbReference>
<evidence type="ECO:0000313" key="8">
    <source>
        <dbReference type="EMBL" id="AXV06294.1"/>
    </source>
</evidence>
<feature type="transmembrane region" description="Helical" evidence="6">
    <location>
        <begin position="30"/>
        <end position="48"/>
    </location>
</feature>
<dbReference type="GO" id="GO:0005886">
    <property type="term" value="C:plasma membrane"/>
    <property type="evidence" value="ECO:0007669"/>
    <property type="project" value="UniProtKB-SubCell"/>
</dbReference>
<proteinExistence type="predicted"/>
<dbReference type="InterPro" id="IPR035681">
    <property type="entry name" value="ComA-like_MBL"/>
</dbReference>
<feature type="transmembrane region" description="Helical" evidence="6">
    <location>
        <begin position="316"/>
        <end position="332"/>
    </location>
</feature>
<dbReference type="OrthoDB" id="7177610at2"/>
<feature type="transmembrane region" description="Helical" evidence="6">
    <location>
        <begin position="391"/>
        <end position="412"/>
    </location>
</feature>
<evidence type="ECO:0000256" key="4">
    <source>
        <dbReference type="ARBA" id="ARBA00022989"/>
    </source>
</evidence>
<keyword evidence="5 6" id="KW-0472">Membrane</keyword>
<dbReference type="CDD" id="cd07731">
    <property type="entry name" value="ComA-like_MBL-fold"/>
    <property type="match status" value="1"/>
</dbReference>
<evidence type="ECO:0000256" key="5">
    <source>
        <dbReference type="ARBA" id="ARBA00023136"/>
    </source>
</evidence>
<feature type="transmembrane region" description="Helical" evidence="6">
    <location>
        <begin position="69"/>
        <end position="88"/>
    </location>
</feature>
<feature type="transmembrane region" description="Helical" evidence="6">
    <location>
        <begin position="362"/>
        <end position="379"/>
    </location>
</feature>
<dbReference type="PANTHER" id="PTHR30619">
    <property type="entry name" value="DNA INTERNALIZATION/COMPETENCE PROTEIN COMEC/REC2"/>
    <property type="match status" value="1"/>
</dbReference>
<feature type="transmembrane region" description="Helical" evidence="6">
    <location>
        <begin position="449"/>
        <end position="467"/>
    </location>
</feature>
<keyword evidence="2" id="KW-1003">Cell membrane</keyword>
<evidence type="ECO:0000256" key="1">
    <source>
        <dbReference type="ARBA" id="ARBA00004651"/>
    </source>
</evidence>
<protein>
    <submittedName>
        <fullName evidence="8">ComEC/Rec2-related protein</fullName>
    </submittedName>
</protein>
<reference evidence="8 9" key="1">
    <citation type="submission" date="2018-09" db="EMBL/GenBank/DDBJ databases">
        <title>Complete genome sequence of Euzebya sp. DY32-46 isolated from seawater of Pacific Ocean.</title>
        <authorList>
            <person name="Xu L."/>
            <person name="Wu Y.-H."/>
            <person name="Xu X.-W."/>
        </authorList>
    </citation>
    <scope>NUCLEOTIDE SEQUENCE [LARGE SCALE GENOMIC DNA]</scope>
    <source>
        <strain evidence="8 9">DY32-46</strain>
    </source>
</reference>
<feature type="transmembrane region" description="Helical" evidence="6">
    <location>
        <begin position="512"/>
        <end position="532"/>
    </location>
</feature>
<evidence type="ECO:0000256" key="3">
    <source>
        <dbReference type="ARBA" id="ARBA00022692"/>
    </source>
</evidence>
<feature type="transmembrane region" description="Helical" evidence="6">
    <location>
        <begin position="418"/>
        <end position="442"/>
    </location>
</feature>
<feature type="transmembrane region" description="Helical" evidence="6">
    <location>
        <begin position="482"/>
        <end position="500"/>
    </location>
</feature>
<dbReference type="InterPro" id="IPR004477">
    <property type="entry name" value="ComEC_N"/>
</dbReference>